<proteinExistence type="predicted"/>
<organism evidence="1 2">
    <name type="scientific">Candidatus Nitrospira nitrosa</name>
    <dbReference type="NCBI Taxonomy" id="1742972"/>
    <lineage>
        <taxon>Bacteria</taxon>
        <taxon>Pseudomonadati</taxon>
        <taxon>Nitrospirota</taxon>
        <taxon>Nitrospiria</taxon>
        <taxon>Nitrospirales</taxon>
        <taxon>Nitrospiraceae</taxon>
        <taxon>Nitrospira</taxon>
    </lineage>
</organism>
<name>A0A0S4LKI0_9BACT</name>
<dbReference type="AlphaFoldDB" id="A0A0S4LKI0"/>
<protein>
    <submittedName>
        <fullName evidence="1">Uncharacterized protein</fullName>
    </submittedName>
</protein>
<evidence type="ECO:0000313" key="1">
    <source>
        <dbReference type="EMBL" id="CUS36484.1"/>
    </source>
</evidence>
<dbReference type="Proteomes" id="UP000199032">
    <property type="component" value="Unassembled WGS sequence"/>
</dbReference>
<gene>
    <name evidence="1" type="ORF">COMA1_30076</name>
</gene>
<sequence length="65" mass="7436">MIKRSKMAGEELAGPIVQMIFAFLMRSDDGIQDNLVWSLQLSSEQKPLILIDPAFFFPFVFQTVE</sequence>
<accession>A0A0S4LKI0</accession>
<dbReference type="STRING" id="1742972.COMA1_30076"/>
<dbReference type="EMBL" id="CZQA01000009">
    <property type="protein sequence ID" value="CUS36484.1"/>
    <property type="molecule type" value="Genomic_DNA"/>
</dbReference>
<keyword evidence="2" id="KW-1185">Reference proteome</keyword>
<reference evidence="1 2" key="1">
    <citation type="submission" date="2015-10" db="EMBL/GenBank/DDBJ databases">
        <authorList>
            <person name="Gilbert D.G."/>
        </authorList>
    </citation>
    <scope>NUCLEOTIDE SEQUENCE [LARGE SCALE GENOMIC DNA]</scope>
    <source>
        <strain evidence="1">COMA1</strain>
    </source>
</reference>
<evidence type="ECO:0000313" key="2">
    <source>
        <dbReference type="Proteomes" id="UP000199032"/>
    </source>
</evidence>